<evidence type="ECO:0000313" key="2">
    <source>
        <dbReference type="Proteomes" id="UP000177390"/>
    </source>
</evidence>
<organism evidence="1 2">
    <name type="scientific">Candidatus Collierbacteria bacterium RIFCSPHIGHO2_02_FULL_49_10</name>
    <dbReference type="NCBI Taxonomy" id="1817723"/>
    <lineage>
        <taxon>Bacteria</taxon>
        <taxon>Candidatus Collieribacteriota</taxon>
    </lineage>
</organism>
<protein>
    <submittedName>
        <fullName evidence="1">Uncharacterized protein</fullName>
    </submittedName>
</protein>
<accession>A0A1F5ESU8</accession>
<dbReference type="EMBL" id="MFAH01000054">
    <property type="protein sequence ID" value="OGD70469.1"/>
    <property type="molecule type" value="Genomic_DNA"/>
</dbReference>
<dbReference type="Proteomes" id="UP000177390">
    <property type="component" value="Unassembled WGS sequence"/>
</dbReference>
<dbReference type="AlphaFoldDB" id="A0A1F5ESU8"/>
<comment type="caution">
    <text evidence="1">The sequence shown here is derived from an EMBL/GenBank/DDBJ whole genome shotgun (WGS) entry which is preliminary data.</text>
</comment>
<name>A0A1F5ESU8_9BACT</name>
<proteinExistence type="predicted"/>
<gene>
    <name evidence="1" type="ORF">A3D09_00780</name>
</gene>
<evidence type="ECO:0000313" key="1">
    <source>
        <dbReference type="EMBL" id="OGD70469.1"/>
    </source>
</evidence>
<sequence length="217" mass="24267">MRREQFFLPAGVRLDGAGFYKEKVVVSKERLDSKEVLVGVLADEIVNGTDSVPGDFRVNPGRFREYDDVNPQFGSVTDFCIAAARFVESYGLTLSEVMADLEEAVRLAAVENESGYQTAFRKRAESGEQLRNLPNDIEHAVINLTRMYGKVLVLKDYVDGRLQATPRGGVMGLTSYTSRQHKEPTAYELSVQARLDEIRAKIVKRFVPAQMDSPIVT</sequence>
<reference evidence="1 2" key="1">
    <citation type="journal article" date="2016" name="Nat. Commun.">
        <title>Thousands of microbial genomes shed light on interconnected biogeochemical processes in an aquifer system.</title>
        <authorList>
            <person name="Anantharaman K."/>
            <person name="Brown C.T."/>
            <person name="Hug L.A."/>
            <person name="Sharon I."/>
            <person name="Castelle C.J."/>
            <person name="Probst A.J."/>
            <person name="Thomas B.C."/>
            <person name="Singh A."/>
            <person name="Wilkins M.J."/>
            <person name="Karaoz U."/>
            <person name="Brodie E.L."/>
            <person name="Williams K.H."/>
            <person name="Hubbard S.S."/>
            <person name="Banfield J.F."/>
        </authorList>
    </citation>
    <scope>NUCLEOTIDE SEQUENCE [LARGE SCALE GENOMIC DNA]</scope>
</reference>